<sequence length="592" mass="68672">MEDKFAFLKKFIGKENRYLREADVRYQIIDNIFKNILSWPDDKTKCEDHVKSGFIDYTLYNKNSIPVLLIEAKKEGKHFELPNNGNKDKLIRNIKTEELLTNEEISKAILQVKEYAEDLGCRYVCITNGHEWIFTNINPQNKPWKKQSSIVITKLDYFIEEYISAVNFLGYTSITENFSLQTNFASQKQSRGEVFYPKNQIPSYNATVSNNNYAGIFNLIARKYLSNIPLDDHAFMRKCYVSDKGHHDSLQKKVQGFIYDSLTPYFKNLGVQEFMDDRRGGAFGYKIQDLIRKKNLDSVMILFGGRGAGKSTFIERLLFYIKPHEVVTHSIIGIINLIDSAQNRDELTIEIWKNVLSKIDSENILQGTQDELITLFRPEYDVFEKQFLAHYNSGSEERQKLISKFISDKLADTKYCCNRLSLYWKQQAKGLIIVLDNLDQLTPDLQDICFLTAMEISRKLNCLVIISMREERYFNAKSRGTLDAYHTNGFHIASPIITKVLMKRIAYILEEIENSDDLSGDFDIYNDKQLQTVKDFLIICSKGLRSENSALSQFLRFSTHGDLRRALNFFKSFLTSGYTNINEMTSRGSWSF</sequence>
<proteinExistence type="predicted"/>
<evidence type="ECO:0000313" key="1">
    <source>
        <dbReference type="EMBL" id="GAA0878809.1"/>
    </source>
</evidence>
<evidence type="ECO:0000313" key="2">
    <source>
        <dbReference type="Proteomes" id="UP001500469"/>
    </source>
</evidence>
<keyword evidence="2" id="KW-1185">Reference proteome</keyword>
<accession>A0ABP3YBD0</accession>
<name>A0ABP3YBD0_9BACT</name>
<dbReference type="Proteomes" id="UP001500469">
    <property type="component" value="Unassembled WGS sequence"/>
</dbReference>
<dbReference type="InterPro" id="IPR027417">
    <property type="entry name" value="P-loop_NTPase"/>
</dbReference>
<reference evidence="2" key="1">
    <citation type="journal article" date="2019" name="Int. J. Syst. Evol. Microbiol.">
        <title>The Global Catalogue of Microorganisms (GCM) 10K type strain sequencing project: providing services to taxonomists for standard genome sequencing and annotation.</title>
        <authorList>
            <consortium name="The Broad Institute Genomics Platform"/>
            <consortium name="The Broad Institute Genome Sequencing Center for Infectious Disease"/>
            <person name="Wu L."/>
            <person name="Ma J."/>
        </authorList>
    </citation>
    <scope>NUCLEOTIDE SEQUENCE [LARGE SCALE GENOMIC DNA]</scope>
    <source>
        <strain evidence="2">JCM 16112</strain>
    </source>
</reference>
<protein>
    <submittedName>
        <fullName evidence="1">Uncharacterized protein</fullName>
    </submittedName>
</protein>
<gene>
    <name evidence="1" type="ORF">GCM10009119_17770</name>
</gene>
<dbReference type="Gene3D" id="3.40.50.300">
    <property type="entry name" value="P-loop containing nucleotide triphosphate hydrolases"/>
    <property type="match status" value="1"/>
</dbReference>
<dbReference type="SUPFAM" id="SSF52540">
    <property type="entry name" value="P-loop containing nucleoside triphosphate hydrolases"/>
    <property type="match status" value="1"/>
</dbReference>
<organism evidence="1 2">
    <name type="scientific">Algoriphagus jejuensis</name>
    <dbReference type="NCBI Taxonomy" id="419934"/>
    <lineage>
        <taxon>Bacteria</taxon>
        <taxon>Pseudomonadati</taxon>
        <taxon>Bacteroidota</taxon>
        <taxon>Cytophagia</taxon>
        <taxon>Cytophagales</taxon>
        <taxon>Cyclobacteriaceae</taxon>
        <taxon>Algoriphagus</taxon>
    </lineage>
</organism>
<dbReference type="RefSeq" id="WP_343850554.1">
    <property type="nucleotide sequence ID" value="NZ_BAAAFI010000007.1"/>
</dbReference>
<dbReference type="EMBL" id="BAAAFI010000007">
    <property type="protein sequence ID" value="GAA0878809.1"/>
    <property type="molecule type" value="Genomic_DNA"/>
</dbReference>
<comment type="caution">
    <text evidence="1">The sequence shown here is derived from an EMBL/GenBank/DDBJ whole genome shotgun (WGS) entry which is preliminary data.</text>
</comment>